<dbReference type="STRING" id="279113.CPter91_1797"/>
<dbReference type="PATRIC" id="fig|279113.9.peg.1781"/>
<name>A0A127Q251_9BURK</name>
<dbReference type="RefSeq" id="WP_061939259.1">
    <property type="nucleotide sequence ID" value="NZ_CP013234.1"/>
</dbReference>
<dbReference type="Proteomes" id="UP000074561">
    <property type="component" value="Chromosome"/>
</dbReference>
<dbReference type="OrthoDB" id="8777028at2"/>
<sequence>MGYFDGLTNASFKKSQDGRTLFFPWGVLGKGRILPDEEAEARVRGFVKRYYKIMLPAVIIVCVVAGWRWAMPLAVIFGAWFYFGSKSLVAAYPYSDDKLTLKQGYVNSAAGHNLFVLWLLFIVSVVFVAGGIFITHAARTPSQLLVGIFSIAFFGACGLVVGYMIKVKRALRKGE</sequence>
<accession>A0A127Q251</accession>
<feature type="transmembrane region" description="Helical" evidence="1">
    <location>
        <begin position="50"/>
        <end position="67"/>
    </location>
</feature>
<evidence type="ECO:0000313" key="2">
    <source>
        <dbReference type="EMBL" id="AMP04170.1"/>
    </source>
</evidence>
<keyword evidence="1" id="KW-1133">Transmembrane helix</keyword>
<gene>
    <name evidence="2" type="ORF">CPter91_1797</name>
</gene>
<feature type="transmembrane region" description="Helical" evidence="1">
    <location>
        <begin position="144"/>
        <end position="165"/>
    </location>
</feature>
<dbReference type="EMBL" id="CP013234">
    <property type="protein sequence ID" value="AMP04170.1"/>
    <property type="molecule type" value="Genomic_DNA"/>
</dbReference>
<evidence type="ECO:0000313" key="3">
    <source>
        <dbReference type="Proteomes" id="UP000074561"/>
    </source>
</evidence>
<organism evidence="2 3">
    <name type="scientific">Collimonas pratensis</name>
    <dbReference type="NCBI Taxonomy" id="279113"/>
    <lineage>
        <taxon>Bacteria</taxon>
        <taxon>Pseudomonadati</taxon>
        <taxon>Pseudomonadota</taxon>
        <taxon>Betaproteobacteria</taxon>
        <taxon>Burkholderiales</taxon>
        <taxon>Oxalobacteraceae</taxon>
        <taxon>Collimonas</taxon>
    </lineage>
</organism>
<evidence type="ECO:0000256" key="1">
    <source>
        <dbReference type="SAM" id="Phobius"/>
    </source>
</evidence>
<feature type="transmembrane region" description="Helical" evidence="1">
    <location>
        <begin position="73"/>
        <end position="94"/>
    </location>
</feature>
<protein>
    <recommendedName>
        <fullName evidence="4">Transmembrane protein</fullName>
    </recommendedName>
</protein>
<dbReference type="AlphaFoldDB" id="A0A127Q251"/>
<keyword evidence="1" id="KW-0472">Membrane</keyword>
<reference evidence="2 3" key="1">
    <citation type="submission" date="2015-11" db="EMBL/GenBank/DDBJ databases">
        <title>Exploring the genomic traits of fungus-feeding bacterial genus Collimonas.</title>
        <authorList>
            <person name="Song C."/>
            <person name="Schmidt R."/>
            <person name="de Jager V."/>
            <person name="Krzyzanowska D."/>
            <person name="Jongedijk E."/>
            <person name="Cankar K."/>
            <person name="Beekwilder J."/>
            <person name="van Veen A."/>
            <person name="de Boer W."/>
            <person name="van Veen J.A."/>
            <person name="Garbeva P."/>
        </authorList>
    </citation>
    <scope>NUCLEOTIDE SEQUENCE [LARGE SCALE GENOMIC DNA]</scope>
    <source>
        <strain evidence="2 3">Ter91</strain>
    </source>
</reference>
<proteinExistence type="predicted"/>
<keyword evidence="1" id="KW-0812">Transmembrane</keyword>
<evidence type="ECO:0008006" key="4">
    <source>
        <dbReference type="Google" id="ProtNLM"/>
    </source>
</evidence>
<dbReference type="KEGG" id="cpra:CPter91_1797"/>
<feature type="transmembrane region" description="Helical" evidence="1">
    <location>
        <begin position="115"/>
        <end position="138"/>
    </location>
</feature>